<evidence type="ECO:0000256" key="3">
    <source>
        <dbReference type="ARBA" id="ARBA00022448"/>
    </source>
</evidence>
<dbReference type="GO" id="GO:0015920">
    <property type="term" value="P:lipopolysaccharide transport"/>
    <property type="evidence" value="ECO:0007669"/>
    <property type="project" value="TreeGrafter"/>
</dbReference>
<keyword evidence="8 9" id="KW-0472">Membrane</keyword>
<reference evidence="11 12" key="1">
    <citation type="submission" date="2020-08" db="EMBL/GenBank/DDBJ databases">
        <title>Functional genomics of gut bacteria from endangered species of beetles.</title>
        <authorList>
            <person name="Carlos-Shanley C."/>
        </authorList>
    </citation>
    <scope>NUCLEOTIDE SEQUENCE [LARGE SCALE GENOMIC DNA]</scope>
    <source>
        <strain evidence="11 12">S00151</strain>
    </source>
</reference>
<feature type="domain" description="ABC transmembrane type-2" evidence="10">
    <location>
        <begin position="52"/>
        <end position="272"/>
    </location>
</feature>
<dbReference type="AlphaFoldDB" id="A0A840KB09"/>
<name>A0A840KB09_9FLAO</name>
<comment type="subcellular location">
    <subcellularLocation>
        <location evidence="1">Cell inner membrane</location>
        <topology evidence="1">Multi-pass membrane protein</topology>
    </subcellularLocation>
    <subcellularLocation>
        <location evidence="9">Cell membrane</location>
        <topology evidence="9">Multi-pass membrane protein</topology>
    </subcellularLocation>
</comment>
<comment type="similarity">
    <text evidence="2 9">Belongs to the ABC-2 integral membrane protein family.</text>
</comment>
<evidence type="ECO:0000256" key="6">
    <source>
        <dbReference type="ARBA" id="ARBA00022692"/>
    </source>
</evidence>
<evidence type="ECO:0000256" key="8">
    <source>
        <dbReference type="ARBA" id="ARBA00023136"/>
    </source>
</evidence>
<keyword evidence="4 9" id="KW-1003">Cell membrane</keyword>
<evidence type="ECO:0000256" key="1">
    <source>
        <dbReference type="ARBA" id="ARBA00004429"/>
    </source>
</evidence>
<feature type="transmembrane region" description="Helical" evidence="9">
    <location>
        <begin position="196"/>
        <end position="212"/>
    </location>
</feature>
<keyword evidence="3 9" id="KW-0813">Transport</keyword>
<proteinExistence type="inferred from homology"/>
<comment type="caution">
    <text evidence="11">The sequence shown here is derived from an EMBL/GenBank/DDBJ whole genome shotgun (WGS) entry which is preliminary data.</text>
</comment>
<dbReference type="Pfam" id="PF01061">
    <property type="entry name" value="ABC2_membrane"/>
    <property type="match status" value="1"/>
</dbReference>
<evidence type="ECO:0000256" key="5">
    <source>
        <dbReference type="ARBA" id="ARBA00022519"/>
    </source>
</evidence>
<dbReference type="GO" id="GO:0005886">
    <property type="term" value="C:plasma membrane"/>
    <property type="evidence" value="ECO:0007669"/>
    <property type="project" value="UniProtKB-SubCell"/>
</dbReference>
<evidence type="ECO:0000256" key="4">
    <source>
        <dbReference type="ARBA" id="ARBA00022475"/>
    </source>
</evidence>
<protein>
    <recommendedName>
        <fullName evidence="9">Transport permease protein</fullName>
    </recommendedName>
</protein>
<organism evidence="11 12">
    <name type="scientific">Chryseobacterium defluvii</name>
    <dbReference type="NCBI Taxonomy" id="160396"/>
    <lineage>
        <taxon>Bacteria</taxon>
        <taxon>Pseudomonadati</taxon>
        <taxon>Bacteroidota</taxon>
        <taxon>Flavobacteriia</taxon>
        <taxon>Flavobacteriales</taxon>
        <taxon>Weeksellaceae</taxon>
        <taxon>Chryseobacterium group</taxon>
        <taxon>Chryseobacterium</taxon>
    </lineage>
</organism>
<keyword evidence="12" id="KW-1185">Reference proteome</keyword>
<feature type="transmembrane region" description="Helical" evidence="9">
    <location>
        <begin position="127"/>
        <end position="156"/>
    </location>
</feature>
<dbReference type="PROSITE" id="PS51012">
    <property type="entry name" value="ABC_TM2"/>
    <property type="match status" value="1"/>
</dbReference>
<dbReference type="PANTHER" id="PTHR30413">
    <property type="entry name" value="INNER MEMBRANE TRANSPORT PERMEASE"/>
    <property type="match status" value="1"/>
</dbReference>
<feature type="transmembrane region" description="Helical" evidence="9">
    <location>
        <begin position="249"/>
        <end position="269"/>
    </location>
</feature>
<evidence type="ECO:0000313" key="11">
    <source>
        <dbReference type="EMBL" id="MBB4806599.1"/>
    </source>
</evidence>
<evidence type="ECO:0000313" key="12">
    <source>
        <dbReference type="Proteomes" id="UP000592180"/>
    </source>
</evidence>
<dbReference type="EMBL" id="JACHLE010000002">
    <property type="protein sequence ID" value="MBB4806599.1"/>
    <property type="molecule type" value="Genomic_DNA"/>
</dbReference>
<dbReference type="RefSeq" id="WP_228461021.1">
    <property type="nucleotide sequence ID" value="NZ_JACHLE010000002.1"/>
</dbReference>
<dbReference type="PANTHER" id="PTHR30413:SF8">
    <property type="entry name" value="TRANSPORT PERMEASE PROTEIN"/>
    <property type="match status" value="1"/>
</dbReference>
<evidence type="ECO:0000256" key="9">
    <source>
        <dbReference type="RuleBase" id="RU361157"/>
    </source>
</evidence>
<feature type="transmembrane region" description="Helical" evidence="9">
    <location>
        <begin position="162"/>
        <end position="184"/>
    </location>
</feature>
<feature type="transmembrane region" description="Helical" evidence="9">
    <location>
        <begin position="86"/>
        <end position="106"/>
    </location>
</feature>
<accession>A0A840KB09</accession>
<keyword evidence="5" id="KW-0997">Cell inner membrane</keyword>
<feature type="transmembrane region" description="Helical" evidence="9">
    <location>
        <begin position="51"/>
        <end position="71"/>
    </location>
</feature>
<gene>
    <name evidence="11" type="ORF">HNP38_001895</name>
</gene>
<dbReference type="GO" id="GO:0140359">
    <property type="term" value="F:ABC-type transporter activity"/>
    <property type="evidence" value="ECO:0007669"/>
    <property type="project" value="InterPro"/>
</dbReference>
<dbReference type="Proteomes" id="UP000592180">
    <property type="component" value="Unassembled WGS sequence"/>
</dbReference>
<evidence type="ECO:0000259" key="10">
    <source>
        <dbReference type="PROSITE" id="PS51012"/>
    </source>
</evidence>
<keyword evidence="6 9" id="KW-0812">Transmembrane</keyword>
<sequence length="280" mass="31489">MNDNVKVYEPSNSNKNLFSILRDMFTDLFSSKDLAYRLFIRDKKAEYSQSIFGVLWAFFTPLATTVTWIFLSASGAVKIQATHVPYPVYVFLGTMLWSVFVESVMTPLTQTQNAKDILSKVNFPKEAILLSGLFKNGFNITIKLILIAGMLIIYQVKIDSGIFLLPLLLLLLVFLGYSIGLLVTPIGMLYKDVSRALPLVFSFLMYLSPVVYKGGISGKMAKLIEINPLTPLINSARNVLTAYPVENPVYLACIFGVSLVLFFIGWMFYRVSVPIIIERM</sequence>
<keyword evidence="7 9" id="KW-1133">Transmembrane helix</keyword>
<evidence type="ECO:0000256" key="2">
    <source>
        <dbReference type="ARBA" id="ARBA00007783"/>
    </source>
</evidence>
<dbReference type="InterPro" id="IPR047817">
    <property type="entry name" value="ABC2_TM_bact-type"/>
</dbReference>
<evidence type="ECO:0000256" key="7">
    <source>
        <dbReference type="ARBA" id="ARBA00022989"/>
    </source>
</evidence>
<dbReference type="InterPro" id="IPR013525">
    <property type="entry name" value="ABC2_TM"/>
</dbReference>